<feature type="region of interest" description="Disordered" evidence="1">
    <location>
        <begin position="1"/>
        <end position="35"/>
    </location>
</feature>
<dbReference type="Proteomes" id="UP000269721">
    <property type="component" value="Unassembled WGS sequence"/>
</dbReference>
<keyword evidence="3" id="KW-1185">Reference proteome</keyword>
<feature type="compositionally biased region" description="Basic and acidic residues" evidence="1">
    <location>
        <begin position="287"/>
        <end position="299"/>
    </location>
</feature>
<dbReference type="OrthoDB" id="2129662at2759"/>
<organism evidence="2 3">
    <name type="scientific">Blyttiomyces helicus</name>
    <dbReference type="NCBI Taxonomy" id="388810"/>
    <lineage>
        <taxon>Eukaryota</taxon>
        <taxon>Fungi</taxon>
        <taxon>Fungi incertae sedis</taxon>
        <taxon>Chytridiomycota</taxon>
        <taxon>Chytridiomycota incertae sedis</taxon>
        <taxon>Chytridiomycetes</taxon>
        <taxon>Chytridiomycetes incertae sedis</taxon>
        <taxon>Blyttiomyces</taxon>
    </lineage>
</organism>
<gene>
    <name evidence="2" type="ORF">BDK51DRAFT_51134</name>
</gene>
<proteinExistence type="predicted"/>
<feature type="compositionally biased region" description="Pro residues" evidence="1">
    <location>
        <begin position="15"/>
        <end position="30"/>
    </location>
</feature>
<feature type="compositionally biased region" description="Polar residues" evidence="1">
    <location>
        <begin position="56"/>
        <end position="68"/>
    </location>
</feature>
<evidence type="ECO:0000313" key="3">
    <source>
        <dbReference type="Proteomes" id="UP000269721"/>
    </source>
</evidence>
<feature type="region of interest" description="Disordered" evidence="1">
    <location>
        <begin position="56"/>
        <end position="102"/>
    </location>
</feature>
<feature type="compositionally biased region" description="Pro residues" evidence="1">
    <location>
        <begin position="80"/>
        <end position="96"/>
    </location>
</feature>
<feature type="region of interest" description="Disordered" evidence="1">
    <location>
        <begin position="287"/>
        <end position="319"/>
    </location>
</feature>
<accession>A0A4P9W7S9</accession>
<dbReference type="EMBL" id="KZ996717">
    <property type="protein sequence ID" value="RKO88434.1"/>
    <property type="molecule type" value="Genomic_DNA"/>
</dbReference>
<protein>
    <submittedName>
        <fullName evidence="2">Uncharacterized protein</fullName>
    </submittedName>
</protein>
<dbReference type="AlphaFoldDB" id="A0A4P9W7S9"/>
<name>A0A4P9W7S9_9FUNG</name>
<sequence>MPPELLEFNTQYQPQPAPLPFFSPSGPEPVGPLAIGATSSQQSFLISDIAEIATNTSSNAHPLPSSSPIFPEAEHLPHFFAPPPSSPRPPPPTPGPKPRHLRVPRNLKRLNTIDELASCTSCHKPTVTLLLHGPASAFTTPHAMSLTCRPCDAAAALERSTLVEVADTALTLKKKKRPRGVEGPLFCKRLCGGGGEFRTGRWRPNELFSPNRKLFNLSHDRIGTLAFTREVFICPNSLSPSLVSTMIAFREETTNKRCAEAKFPEGRIGMSEFAKFKARVHESSEEEALRMRDLGRPRCDPVAQTSGRHPPPADSNPGRQMVQVSVAEWWLDDRIAELSHQISDVDALEIACEREIIVSMIADVRALSVLAPEHAVCLQRPTAAELEKDGPDASKKLGGGGLRCMWPGEVRREGGGREVVRGDGHGGRGEYEEALAQIIIGFKSQLAAFASM</sequence>
<evidence type="ECO:0000256" key="1">
    <source>
        <dbReference type="SAM" id="MobiDB-lite"/>
    </source>
</evidence>
<reference evidence="3" key="1">
    <citation type="journal article" date="2018" name="Nat. Microbiol.">
        <title>Leveraging single-cell genomics to expand the fungal tree of life.</title>
        <authorList>
            <person name="Ahrendt S.R."/>
            <person name="Quandt C.A."/>
            <person name="Ciobanu D."/>
            <person name="Clum A."/>
            <person name="Salamov A."/>
            <person name="Andreopoulos B."/>
            <person name="Cheng J.F."/>
            <person name="Woyke T."/>
            <person name="Pelin A."/>
            <person name="Henrissat B."/>
            <person name="Reynolds N.K."/>
            <person name="Benny G.L."/>
            <person name="Smith M.E."/>
            <person name="James T.Y."/>
            <person name="Grigoriev I.V."/>
        </authorList>
    </citation>
    <scope>NUCLEOTIDE SEQUENCE [LARGE SCALE GENOMIC DNA]</scope>
</reference>
<evidence type="ECO:0000313" key="2">
    <source>
        <dbReference type="EMBL" id="RKO88434.1"/>
    </source>
</evidence>